<feature type="compositionally biased region" description="Basic and acidic residues" evidence="1">
    <location>
        <begin position="325"/>
        <end position="344"/>
    </location>
</feature>
<dbReference type="EMBL" id="FQYL01000012">
    <property type="protein sequence ID" value="SHJ13226.1"/>
    <property type="molecule type" value="Genomic_DNA"/>
</dbReference>
<evidence type="ECO:0008006" key="4">
    <source>
        <dbReference type="Google" id="ProtNLM"/>
    </source>
</evidence>
<evidence type="ECO:0000256" key="1">
    <source>
        <dbReference type="SAM" id="MobiDB-lite"/>
    </source>
</evidence>
<evidence type="ECO:0000313" key="3">
    <source>
        <dbReference type="Proteomes" id="UP000184390"/>
    </source>
</evidence>
<dbReference type="Proteomes" id="UP000184390">
    <property type="component" value="Unassembled WGS sequence"/>
</dbReference>
<name>A0ABY1IG85_9ACTO</name>
<organism evidence="2 3">
    <name type="scientific">Actinomyces denticolens</name>
    <dbReference type="NCBI Taxonomy" id="52767"/>
    <lineage>
        <taxon>Bacteria</taxon>
        <taxon>Bacillati</taxon>
        <taxon>Actinomycetota</taxon>
        <taxon>Actinomycetes</taxon>
        <taxon>Actinomycetales</taxon>
        <taxon>Actinomycetaceae</taxon>
        <taxon>Actinomyces</taxon>
    </lineage>
</organism>
<feature type="region of interest" description="Disordered" evidence="1">
    <location>
        <begin position="487"/>
        <end position="506"/>
    </location>
</feature>
<accession>A0ABY1IG85</accession>
<comment type="caution">
    <text evidence="2">The sequence shown here is derived from an EMBL/GenBank/DDBJ whole genome shotgun (WGS) entry which is preliminary data.</text>
</comment>
<reference evidence="2 3" key="1">
    <citation type="submission" date="2016-11" db="EMBL/GenBank/DDBJ databases">
        <authorList>
            <person name="Varghese N."/>
            <person name="Submissions S."/>
        </authorList>
    </citation>
    <scope>NUCLEOTIDE SEQUENCE [LARGE SCALE GENOMIC DNA]</scope>
    <source>
        <strain evidence="2 3">PA</strain>
    </source>
</reference>
<gene>
    <name evidence="2" type="ORF">SAMN05216246_11219</name>
</gene>
<proteinExistence type="predicted"/>
<evidence type="ECO:0000313" key="2">
    <source>
        <dbReference type="EMBL" id="SHJ13226.1"/>
    </source>
</evidence>
<protein>
    <recommendedName>
        <fullName evidence="4">ParB/Sulfiredoxin domain-containing protein</fullName>
    </recommendedName>
</protein>
<keyword evidence="3" id="KW-1185">Reference proteome</keyword>
<sequence>MPSAPKRRSITRLHLDLHNPRLGRPAVTSEKEATERLMSEFGPKIIGLAKSIAEHGLNPTESWAVVEEGGRYIVLEGNRRLVACRMLDNPSKAPKEHIRTFERIKSSVSAAPEDLKPNCVTFERRADARYWIQIKHHGAGNGEGTAPWGPEMVYLHQVAGGGRPVEWNEFWYWLEEAYHNDAILIDRIHQARREQYTLMDRVYNWKVKDLLNTEFDHDGKLHASVDSGKIRPFIEQLVTGMLAGKTYVSDSLADRPAFIALSSRTLNDRPATGKVLTDLWEKTIGDADVSPASKAPTIHAATNADPASELDNPTLSYANPLDPSTKQERTREVRNRSDRPRKSDTHLYYGVKHSNMPKRVKDILKECNRIEIKTSPETASIMARVAVEVAVDAFIKDKNLRKPEKSKLADKIAIVMRHLDPDLDSKTPSRDDLKGTWAAVRTDKADGHFVRDLNECVHEHTFIAAPEMAEKAHRLFAPLLNAINDDLGKRGSPAHGVSTGREKGQS</sequence>
<feature type="region of interest" description="Disordered" evidence="1">
    <location>
        <begin position="302"/>
        <end position="344"/>
    </location>
</feature>